<keyword evidence="3" id="KW-1185">Reference proteome</keyword>
<keyword evidence="1" id="KW-1133">Transmembrane helix</keyword>
<evidence type="ECO:0000313" key="2">
    <source>
        <dbReference type="EMBL" id="KJD43826.1"/>
    </source>
</evidence>
<evidence type="ECO:0000313" key="3">
    <source>
        <dbReference type="Proteomes" id="UP000032534"/>
    </source>
</evidence>
<keyword evidence="1" id="KW-0812">Transmembrane</keyword>
<feature type="transmembrane region" description="Helical" evidence="1">
    <location>
        <begin position="45"/>
        <end position="63"/>
    </location>
</feature>
<gene>
    <name evidence="2" type="ORF">QD47_20550</name>
</gene>
<reference evidence="2 3" key="1">
    <citation type="submission" date="2014-11" db="EMBL/GenBank/DDBJ databases">
        <title>Draft Genome Sequences of Paenibacillus polymyxa NRRL B-30509 and Paenibacillus terrae NRRL B-30644, Strains from a Poultry Environment that Produce Tridecaptin A and Paenicidins.</title>
        <authorList>
            <person name="van Belkum M.J."/>
            <person name="Lohans C.T."/>
            <person name="Vederas J.C."/>
        </authorList>
    </citation>
    <scope>NUCLEOTIDE SEQUENCE [LARGE SCALE GENOMIC DNA]</scope>
    <source>
        <strain evidence="2 3">NRRL B-30644</strain>
    </source>
</reference>
<dbReference type="RefSeq" id="WP_044647876.1">
    <property type="nucleotide sequence ID" value="NZ_JTHP01000048.1"/>
</dbReference>
<dbReference type="Proteomes" id="UP000032534">
    <property type="component" value="Unassembled WGS sequence"/>
</dbReference>
<evidence type="ECO:0000256" key="1">
    <source>
        <dbReference type="SAM" id="Phobius"/>
    </source>
</evidence>
<sequence length="73" mass="8435">MKNIWRFIIALLIGNIIGNLTYGRLEFFQYNTGTGFFTLENLIKFIIDYGLAVIIALIIYILIGKVFTRSDQE</sequence>
<dbReference type="PATRIC" id="fig|159743.3.peg.4565"/>
<protein>
    <submittedName>
        <fullName evidence="2">Uncharacterized protein</fullName>
    </submittedName>
</protein>
<organism evidence="2 3">
    <name type="scientific">Paenibacillus terrae</name>
    <dbReference type="NCBI Taxonomy" id="159743"/>
    <lineage>
        <taxon>Bacteria</taxon>
        <taxon>Bacillati</taxon>
        <taxon>Bacillota</taxon>
        <taxon>Bacilli</taxon>
        <taxon>Bacillales</taxon>
        <taxon>Paenibacillaceae</taxon>
        <taxon>Paenibacillus</taxon>
    </lineage>
</organism>
<dbReference type="AlphaFoldDB" id="A0A0D7WXB4"/>
<comment type="caution">
    <text evidence="2">The sequence shown here is derived from an EMBL/GenBank/DDBJ whole genome shotgun (WGS) entry which is preliminary data.</text>
</comment>
<keyword evidence="1" id="KW-0472">Membrane</keyword>
<dbReference type="EMBL" id="JTHP01000048">
    <property type="protein sequence ID" value="KJD43826.1"/>
    <property type="molecule type" value="Genomic_DNA"/>
</dbReference>
<name>A0A0D7WXB4_9BACL</name>
<proteinExistence type="predicted"/>
<feature type="transmembrane region" description="Helical" evidence="1">
    <location>
        <begin position="7"/>
        <end position="25"/>
    </location>
</feature>
<accession>A0A0D7WXB4</accession>